<protein>
    <submittedName>
        <fullName evidence="1">Uncharacterized protein</fullName>
    </submittedName>
</protein>
<gene>
    <name evidence="1" type="ORF">FKW44_012435</name>
</gene>
<accession>A0A7T8HJQ2</accession>
<dbReference type="Proteomes" id="UP000595437">
    <property type="component" value="Chromosome 8"/>
</dbReference>
<organism evidence="1 2">
    <name type="scientific">Caligus rogercresseyi</name>
    <name type="common">Sea louse</name>
    <dbReference type="NCBI Taxonomy" id="217165"/>
    <lineage>
        <taxon>Eukaryota</taxon>
        <taxon>Metazoa</taxon>
        <taxon>Ecdysozoa</taxon>
        <taxon>Arthropoda</taxon>
        <taxon>Crustacea</taxon>
        <taxon>Multicrustacea</taxon>
        <taxon>Hexanauplia</taxon>
        <taxon>Copepoda</taxon>
        <taxon>Siphonostomatoida</taxon>
        <taxon>Caligidae</taxon>
        <taxon>Caligus</taxon>
    </lineage>
</organism>
<name>A0A7T8HJQ2_CALRO</name>
<evidence type="ECO:0000313" key="1">
    <source>
        <dbReference type="EMBL" id="QQP51172.1"/>
    </source>
</evidence>
<evidence type="ECO:0000313" key="2">
    <source>
        <dbReference type="Proteomes" id="UP000595437"/>
    </source>
</evidence>
<dbReference type="EMBL" id="CP045897">
    <property type="protein sequence ID" value="QQP51172.1"/>
    <property type="molecule type" value="Genomic_DNA"/>
</dbReference>
<reference evidence="2" key="1">
    <citation type="submission" date="2021-01" db="EMBL/GenBank/DDBJ databases">
        <title>Caligus Genome Assembly.</title>
        <authorList>
            <person name="Gallardo-Escarate C."/>
        </authorList>
    </citation>
    <scope>NUCLEOTIDE SEQUENCE [LARGE SCALE GENOMIC DNA]</scope>
</reference>
<sequence>MVYDHSKPEDFIFPLLRGAKQHISLTPWHCKFLVKEPHSERADEIVKTHLFSLGFPGGWRKKILVSLVGINDPRKFTAQLQISANLIRFSEHCKDCGYMYVDIKHASVI</sequence>
<feature type="non-terminal residue" evidence="1">
    <location>
        <position position="109"/>
    </location>
</feature>
<proteinExistence type="predicted"/>
<dbReference type="AlphaFoldDB" id="A0A7T8HJQ2"/>
<keyword evidence="2" id="KW-1185">Reference proteome</keyword>